<organism evidence="2">
    <name type="scientific">marine sediment metagenome</name>
    <dbReference type="NCBI Taxonomy" id="412755"/>
    <lineage>
        <taxon>unclassified sequences</taxon>
        <taxon>metagenomes</taxon>
        <taxon>ecological metagenomes</taxon>
    </lineage>
</organism>
<dbReference type="EMBL" id="BARS01023250">
    <property type="protein sequence ID" value="GAG09387.1"/>
    <property type="molecule type" value="Genomic_DNA"/>
</dbReference>
<feature type="region of interest" description="Disordered" evidence="1">
    <location>
        <begin position="47"/>
        <end position="76"/>
    </location>
</feature>
<gene>
    <name evidence="2" type="ORF">S01H1_37044</name>
</gene>
<proteinExistence type="predicted"/>
<evidence type="ECO:0000313" key="2">
    <source>
        <dbReference type="EMBL" id="GAG09387.1"/>
    </source>
</evidence>
<accession>X0VDQ0</accession>
<feature type="non-terminal residue" evidence="2">
    <location>
        <position position="1"/>
    </location>
</feature>
<evidence type="ECO:0000256" key="1">
    <source>
        <dbReference type="SAM" id="MobiDB-lite"/>
    </source>
</evidence>
<name>X0VDQ0_9ZZZZ</name>
<feature type="compositionally biased region" description="Basic and acidic residues" evidence="1">
    <location>
        <begin position="62"/>
        <end position="76"/>
    </location>
</feature>
<dbReference type="AlphaFoldDB" id="X0VDQ0"/>
<comment type="caution">
    <text evidence="2">The sequence shown here is derived from an EMBL/GenBank/DDBJ whole genome shotgun (WGS) entry which is preliminary data.</text>
</comment>
<reference evidence="2" key="1">
    <citation type="journal article" date="2014" name="Front. Microbiol.">
        <title>High frequency of phylogenetically diverse reductive dehalogenase-homologous genes in deep subseafloor sedimentary metagenomes.</title>
        <authorList>
            <person name="Kawai M."/>
            <person name="Futagami T."/>
            <person name="Toyoda A."/>
            <person name="Takaki Y."/>
            <person name="Nishi S."/>
            <person name="Hori S."/>
            <person name="Arai W."/>
            <person name="Tsubouchi T."/>
            <person name="Morono Y."/>
            <person name="Uchiyama I."/>
            <person name="Ito T."/>
            <person name="Fujiyama A."/>
            <person name="Inagaki F."/>
            <person name="Takami H."/>
        </authorList>
    </citation>
    <scope>NUCLEOTIDE SEQUENCE</scope>
    <source>
        <strain evidence="2">Expedition CK06-06</strain>
    </source>
</reference>
<protein>
    <submittedName>
        <fullName evidence="2">Uncharacterized protein</fullName>
    </submittedName>
</protein>
<sequence length="76" mass="8520">LSDEQVYRLLEREDLLRPEKQRSGLTCLGETSKELARRTAAEMLAEARQHPGKNMLEALGESIHEGSSGKKSEPKK</sequence>